<gene>
    <name evidence="1" type="ORF">FAA86_09615</name>
</gene>
<accession>A0A4S8Q7E8</accession>
<dbReference type="RefSeq" id="WP_136540091.1">
    <property type="nucleotide sequence ID" value="NZ_STGU01000004.1"/>
</dbReference>
<dbReference type="AlphaFoldDB" id="A0A4S8Q7E8"/>
<protein>
    <submittedName>
        <fullName evidence="1">DUF2442 domain-containing protein</fullName>
    </submittedName>
</protein>
<dbReference type="EMBL" id="STGU01000004">
    <property type="protein sequence ID" value="THV36749.1"/>
    <property type="molecule type" value="Genomic_DNA"/>
</dbReference>
<name>A0A4S8Q7E8_9HYPH</name>
<proteinExistence type="predicted"/>
<dbReference type="Proteomes" id="UP000307378">
    <property type="component" value="Unassembled WGS sequence"/>
</dbReference>
<dbReference type="InterPro" id="IPR018841">
    <property type="entry name" value="DUF2442"/>
</dbReference>
<evidence type="ECO:0000313" key="1">
    <source>
        <dbReference type="EMBL" id="THV36749.1"/>
    </source>
</evidence>
<evidence type="ECO:0000313" key="2">
    <source>
        <dbReference type="Proteomes" id="UP000307378"/>
    </source>
</evidence>
<comment type="caution">
    <text evidence="1">The sequence shown here is derived from an EMBL/GenBank/DDBJ whole genome shotgun (WGS) entry which is preliminary data.</text>
</comment>
<dbReference type="Pfam" id="PF10387">
    <property type="entry name" value="DUF2442"/>
    <property type="match status" value="1"/>
</dbReference>
<sequence length="96" mass="10855">MIEHLDNMRPVDLLCDDDLLHVELTDGRIVSVPVWWYPPLQEAMPVERNNVEFMPSSIHWPDIDLDVTVVSMLLGRQASGAQPLDGSGKMQMGTRQ</sequence>
<reference evidence="1 2" key="1">
    <citation type="submission" date="2019-04" db="EMBL/GenBank/DDBJ databases">
        <title>genome sequence of strain W3.</title>
        <authorList>
            <person name="Gao J."/>
            <person name="Sun J."/>
        </authorList>
    </citation>
    <scope>NUCLEOTIDE SEQUENCE [LARGE SCALE GENOMIC DNA]</scope>
    <source>
        <strain evidence="1 2">W3</strain>
    </source>
</reference>
<organism evidence="1 2">
    <name type="scientific">Rhizobium rosettiformans W3</name>
    <dbReference type="NCBI Taxonomy" id="538378"/>
    <lineage>
        <taxon>Bacteria</taxon>
        <taxon>Pseudomonadati</taxon>
        <taxon>Pseudomonadota</taxon>
        <taxon>Alphaproteobacteria</taxon>
        <taxon>Hyphomicrobiales</taxon>
        <taxon>Rhizobiaceae</taxon>
        <taxon>Rhizobium/Agrobacterium group</taxon>
        <taxon>Rhizobium</taxon>
    </lineage>
</organism>
<dbReference type="Gene3D" id="3.30.2020.40">
    <property type="entry name" value="Uncharacterised protein PF10387, DUF2442"/>
    <property type="match status" value="1"/>
</dbReference>